<keyword evidence="1" id="KW-0472">Membrane</keyword>
<evidence type="ECO:0000313" key="2">
    <source>
        <dbReference type="EMBL" id="KUM50835.1"/>
    </source>
</evidence>
<gene>
    <name evidence="2" type="ORF">ABT39_MTgene679</name>
</gene>
<accession>A0A101M4T5</accession>
<protein>
    <submittedName>
        <fullName evidence="2">Uncharacterized protein</fullName>
    </submittedName>
</protein>
<keyword evidence="2" id="KW-0496">Mitochondrion</keyword>
<dbReference type="EMBL" id="LKAM01000001">
    <property type="protein sequence ID" value="KUM50835.1"/>
    <property type="molecule type" value="Genomic_DNA"/>
</dbReference>
<name>A0A101M4T5_PICGL</name>
<organism evidence="2">
    <name type="scientific">Picea glauca</name>
    <name type="common">White spruce</name>
    <name type="synonym">Pinus glauca</name>
    <dbReference type="NCBI Taxonomy" id="3330"/>
    <lineage>
        <taxon>Eukaryota</taxon>
        <taxon>Viridiplantae</taxon>
        <taxon>Streptophyta</taxon>
        <taxon>Embryophyta</taxon>
        <taxon>Tracheophyta</taxon>
        <taxon>Spermatophyta</taxon>
        <taxon>Pinopsida</taxon>
        <taxon>Pinidae</taxon>
        <taxon>Conifers I</taxon>
        <taxon>Pinales</taxon>
        <taxon>Pinaceae</taxon>
        <taxon>Picea</taxon>
    </lineage>
</organism>
<proteinExistence type="predicted"/>
<feature type="transmembrane region" description="Helical" evidence="1">
    <location>
        <begin position="20"/>
        <end position="38"/>
    </location>
</feature>
<comment type="caution">
    <text evidence="2">The sequence shown here is derived from an EMBL/GenBank/DDBJ whole genome shotgun (WGS) entry which is preliminary data.</text>
</comment>
<geneLocation type="mitochondrion" evidence="2"/>
<sequence length="49" mass="5581">MYPSIYLFGGGLVESSLTHPLFFIYLPSVIEYIIKFILMCRSSLSNFAT</sequence>
<keyword evidence="1" id="KW-1133">Transmembrane helix</keyword>
<dbReference type="AlphaFoldDB" id="A0A101M4T5"/>
<reference evidence="2" key="1">
    <citation type="journal article" date="2015" name="Genome Biol. Evol.">
        <title>Organellar Genomes of White Spruce (Picea glauca): Assembly and Annotation.</title>
        <authorList>
            <person name="Jackman S.D."/>
            <person name="Warren R.L."/>
            <person name="Gibb E.A."/>
            <person name="Vandervalk B.P."/>
            <person name="Mohamadi H."/>
            <person name="Chu J."/>
            <person name="Raymond A."/>
            <person name="Pleasance S."/>
            <person name="Coope R."/>
            <person name="Wildung M.R."/>
            <person name="Ritland C.E."/>
            <person name="Bousquet J."/>
            <person name="Jones S.J."/>
            <person name="Bohlmann J."/>
            <person name="Birol I."/>
        </authorList>
    </citation>
    <scope>NUCLEOTIDE SEQUENCE [LARGE SCALE GENOMIC DNA]</scope>
    <source>
        <tissue evidence="2">Flushing bud</tissue>
    </source>
</reference>
<keyword evidence="1" id="KW-0812">Transmembrane</keyword>
<evidence type="ECO:0000256" key="1">
    <source>
        <dbReference type="SAM" id="Phobius"/>
    </source>
</evidence>